<gene>
    <name evidence="2" type="ORF">BDQ12DRAFT_739070</name>
</gene>
<evidence type="ECO:0000313" key="3">
    <source>
        <dbReference type="Proteomes" id="UP000308652"/>
    </source>
</evidence>
<dbReference type="AlphaFoldDB" id="A0A5C3LJX1"/>
<dbReference type="InterPro" id="IPR001810">
    <property type="entry name" value="F-box_dom"/>
</dbReference>
<dbReference type="Proteomes" id="UP000308652">
    <property type="component" value="Unassembled WGS sequence"/>
</dbReference>
<keyword evidence="3" id="KW-1185">Reference proteome</keyword>
<dbReference type="SUPFAM" id="SSF81383">
    <property type="entry name" value="F-box domain"/>
    <property type="match status" value="1"/>
</dbReference>
<dbReference type="PROSITE" id="PS50181">
    <property type="entry name" value="FBOX"/>
    <property type="match status" value="1"/>
</dbReference>
<proteinExistence type="predicted"/>
<feature type="domain" description="F-box" evidence="1">
    <location>
        <begin position="1"/>
        <end position="46"/>
    </location>
</feature>
<dbReference type="OrthoDB" id="3149552at2759"/>
<reference evidence="2 3" key="1">
    <citation type="journal article" date="2019" name="Nat. Ecol. Evol.">
        <title>Megaphylogeny resolves global patterns of mushroom evolution.</title>
        <authorList>
            <person name="Varga T."/>
            <person name="Krizsan K."/>
            <person name="Foldi C."/>
            <person name="Dima B."/>
            <person name="Sanchez-Garcia M."/>
            <person name="Sanchez-Ramirez S."/>
            <person name="Szollosi G.J."/>
            <person name="Szarkandi J.G."/>
            <person name="Papp V."/>
            <person name="Albert L."/>
            <person name="Andreopoulos W."/>
            <person name="Angelini C."/>
            <person name="Antonin V."/>
            <person name="Barry K.W."/>
            <person name="Bougher N.L."/>
            <person name="Buchanan P."/>
            <person name="Buyck B."/>
            <person name="Bense V."/>
            <person name="Catcheside P."/>
            <person name="Chovatia M."/>
            <person name="Cooper J."/>
            <person name="Damon W."/>
            <person name="Desjardin D."/>
            <person name="Finy P."/>
            <person name="Geml J."/>
            <person name="Haridas S."/>
            <person name="Hughes K."/>
            <person name="Justo A."/>
            <person name="Karasinski D."/>
            <person name="Kautmanova I."/>
            <person name="Kiss B."/>
            <person name="Kocsube S."/>
            <person name="Kotiranta H."/>
            <person name="LaButti K.M."/>
            <person name="Lechner B.E."/>
            <person name="Liimatainen K."/>
            <person name="Lipzen A."/>
            <person name="Lukacs Z."/>
            <person name="Mihaltcheva S."/>
            <person name="Morgado L.N."/>
            <person name="Niskanen T."/>
            <person name="Noordeloos M.E."/>
            <person name="Ohm R.A."/>
            <person name="Ortiz-Santana B."/>
            <person name="Ovrebo C."/>
            <person name="Racz N."/>
            <person name="Riley R."/>
            <person name="Savchenko A."/>
            <person name="Shiryaev A."/>
            <person name="Soop K."/>
            <person name="Spirin V."/>
            <person name="Szebenyi C."/>
            <person name="Tomsovsky M."/>
            <person name="Tulloss R.E."/>
            <person name="Uehling J."/>
            <person name="Grigoriev I.V."/>
            <person name="Vagvolgyi C."/>
            <person name="Papp T."/>
            <person name="Martin F.M."/>
            <person name="Miettinen O."/>
            <person name="Hibbett D.S."/>
            <person name="Nagy L.G."/>
        </authorList>
    </citation>
    <scope>NUCLEOTIDE SEQUENCE [LARGE SCALE GENOMIC DNA]</scope>
    <source>
        <strain evidence="2 3">CBS 166.37</strain>
    </source>
</reference>
<evidence type="ECO:0000313" key="2">
    <source>
        <dbReference type="EMBL" id="TFK32995.1"/>
    </source>
</evidence>
<dbReference type="STRING" id="68775.A0A5C3LJX1"/>
<protein>
    <recommendedName>
        <fullName evidence="1">F-box domain-containing protein</fullName>
    </recommendedName>
</protein>
<organism evidence="2 3">
    <name type="scientific">Crucibulum laeve</name>
    <dbReference type="NCBI Taxonomy" id="68775"/>
    <lineage>
        <taxon>Eukaryota</taxon>
        <taxon>Fungi</taxon>
        <taxon>Dikarya</taxon>
        <taxon>Basidiomycota</taxon>
        <taxon>Agaricomycotina</taxon>
        <taxon>Agaricomycetes</taxon>
        <taxon>Agaricomycetidae</taxon>
        <taxon>Agaricales</taxon>
        <taxon>Agaricineae</taxon>
        <taxon>Nidulariaceae</taxon>
        <taxon>Crucibulum</taxon>
    </lineage>
</organism>
<name>A0A5C3LJX1_9AGAR</name>
<dbReference type="CDD" id="cd09917">
    <property type="entry name" value="F-box_SF"/>
    <property type="match status" value="1"/>
</dbReference>
<dbReference type="InterPro" id="IPR036047">
    <property type="entry name" value="F-box-like_dom_sf"/>
</dbReference>
<sequence length="262" mass="29878">MNLSELPNEIIIDVLVNAGTASIRSCARTNRTFRDIVLQSIELQYLLALERTGMNDNPKCKRPIHERLELLTRREEAWATFKYNFRTTIAVPQQSSGLYDVSCGSLFLAFREGLQDKALGIQYVRLPSMQNEQPAWRSVKIGMRILEFVTSVREHDLIVLVVSAPDIINPSTSNIDVIFIRYSTGEYHNIPKNHTLHICSIKEDHESPGVALGIAGENMIIAFDFKDLQDTHDNNLFVFKWKVGTQILPVLSTQDIDPEFYR</sequence>
<accession>A0A5C3LJX1</accession>
<dbReference type="EMBL" id="ML213658">
    <property type="protein sequence ID" value="TFK32995.1"/>
    <property type="molecule type" value="Genomic_DNA"/>
</dbReference>
<evidence type="ECO:0000259" key="1">
    <source>
        <dbReference type="PROSITE" id="PS50181"/>
    </source>
</evidence>